<dbReference type="SUPFAM" id="SSF53187">
    <property type="entry name" value="Zn-dependent exopeptidases"/>
    <property type="match status" value="1"/>
</dbReference>
<gene>
    <name evidence="5" type="ORF">MSZNOR_4551</name>
</gene>
<reference evidence="5 6" key="1">
    <citation type="submission" date="2023-03" db="EMBL/GenBank/DDBJ databases">
        <authorList>
            <person name="Pearce D."/>
        </authorList>
    </citation>
    <scope>NUCLEOTIDE SEQUENCE [LARGE SCALE GENOMIC DNA]</scope>
    <source>
        <strain evidence="5">Msz</strain>
    </source>
</reference>
<evidence type="ECO:0000259" key="4">
    <source>
        <dbReference type="Pfam" id="PF07687"/>
    </source>
</evidence>
<organism evidence="5 6">
    <name type="scientific">Methylocaldum szegediense</name>
    <dbReference type="NCBI Taxonomy" id="73780"/>
    <lineage>
        <taxon>Bacteria</taxon>
        <taxon>Pseudomonadati</taxon>
        <taxon>Pseudomonadota</taxon>
        <taxon>Gammaproteobacteria</taxon>
        <taxon>Methylococcales</taxon>
        <taxon>Methylococcaceae</taxon>
        <taxon>Methylocaldum</taxon>
    </lineage>
</organism>
<dbReference type="RefSeq" id="WP_026609878.1">
    <property type="nucleotide sequence ID" value="NZ_OX458333.1"/>
</dbReference>
<dbReference type="PANTHER" id="PTHR43270">
    <property type="entry name" value="BETA-ALA-HIS DIPEPTIDASE"/>
    <property type="match status" value="1"/>
</dbReference>
<evidence type="ECO:0000256" key="1">
    <source>
        <dbReference type="ARBA" id="ARBA00022670"/>
    </source>
</evidence>
<dbReference type="EMBL" id="OX458333">
    <property type="protein sequence ID" value="CAI8955732.1"/>
    <property type="molecule type" value="Genomic_DNA"/>
</dbReference>
<dbReference type="Pfam" id="PF01546">
    <property type="entry name" value="Peptidase_M20"/>
    <property type="match status" value="1"/>
</dbReference>
<dbReference type="InterPro" id="IPR002933">
    <property type="entry name" value="Peptidase_M20"/>
</dbReference>
<evidence type="ECO:0000313" key="6">
    <source>
        <dbReference type="Proteomes" id="UP001162030"/>
    </source>
</evidence>
<keyword evidence="2" id="KW-0479">Metal-binding</keyword>
<dbReference type="Gene3D" id="3.30.70.360">
    <property type="match status" value="1"/>
</dbReference>
<feature type="domain" description="Peptidase M20 dimerisation" evidence="4">
    <location>
        <begin position="205"/>
        <end position="362"/>
    </location>
</feature>
<sequence length="472" mass="51598">MSTSIRPDQLLQSIDEFWDQEILPTLIEYIKIPNVSVAFDPGWEANGHMQRARRLAVEWLHRHTVPGWTLHDLDIPGRTPLLLWHVPGDLEKTVLIYGHLDKQPEMEGWYEGFGPWTPVLKDDKLYGRGGADDGYALFAAIAALKALEGQKRPRVVILIEFSEESGSPDLPAYLERFGHLIGTPDLVIALDSGAGDYERLWSTTSLRGLVNCTVDVRVLTEAAHSGIASGIVPSSMRIMRQLLDRLEDATTGDIRLSELHAEIPVQRVEQARAAAAILGSGLLNSFSVVPTLRPVGDDPAELLLNNTWRPTLSVVGQDGMPPLKEAGNVLRAHTAFKLSFRLPPTVDALKAQEAVRRVLTADPPYGAEISVEFEPSGTGWDAPALAPWLEQATSEASQAFYGKDAAYLGLGGSIPFMRMLGEQFPQAQFLITGVLGPKSNAHGPNEFLHIPYAKKLTACVAYILARSAELAG</sequence>
<keyword evidence="1" id="KW-0645">Protease</keyword>
<dbReference type="Pfam" id="PF07687">
    <property type="entry name" value="M20_dimer"/>
    <property type="match status" value="1"/>
</dbReference>
<dbReference type="Gene3D" id="3.40.630.10">
    <property type="entry name" value="Zn peptidases"/>
    <property type="match status" value="1"/>
</dbReference>
<keyword evidence="6" id="KW-1185">Reference proteome</keyword>
<dbReference type="InterPro" id="IPR051458">
    <property type="entry name" value="Cyt/Met_Dipeptidase"/>
</dbReference>
<name>A0ABM9I8D8_9GAMM</name>
<accession>A0ABM9I8D8</accession>
<dbReference type="Proteomes" id="UP001162030">
    <property type="component" value="Chromosome"/>
</dbReference>
<evidence type="ECO:0000256" key="3">
    <source>
        <dbReference type="ARBA" id="ARBA00022801"/>
    </source>
</evidence>
<dbReference type="InterPro" id="IPR011650">
    <property type="entry name" value="Peptidase_M20_dimer"/>
</dbReference>
<evidence type="ECO:0000256" key="2">
    <source>
        <dbReference type="ARBA" id="ARBA00022723"/>
    </source>
</evidence>
<proteinExistence type="predicted"/>
<evidence type="ECO:0000313" key="5">
    <source>
        <dbReference type="EMBL" id="CAI8955732.1"/>
    </source>
</evidence>
<dbReference type="PANTHER" id="PTHR43270:SF4">
    <property type="entry name" value="CARNOSINE DIPEPTIDASE 2, ISOFORM A"/>
    <property type="match status" value="1"/>
</dbReference>
<protein>
    <submittedName>
        <fullName evidence="5">Peptidase, M20/M25/M40 family</fullName>
    </submittedName>
</protein>
<keyword evidence="3" id="KW-0378">Hydrolase</keyword>